<feature type="domain" description="DUF6534" evidence="3">
    <location>
        <begin position="29"/>
        <end position="66"/>
    </location>
</feature>
<dbReference type="InterPro" id="IPR045339">
    <property type="entry name" value="DUF6534"/>
</dbReference>
<gene>
    <name evidence="4" type="primary">I1RC95</name>
</gene>
<proteinExistence type="predicted"/>
<evidence type="ECO:0000259" key="3">
    <source>
        <dbReference type="Pfam" id="PF20152"/>
    </source>
</evidence>
<name>A0A5K1JXG2_9APHY</name>
<evidence type="ECO:0000256" key="1">
    <source>
        <dbReference type="SAM" id="MobiDB-lite"/>
    </source>
</evidence>
<dbReference type="AlphaFoldDB" id="A0A5K1JXG2"/>
<keyword evidence="2" id="KW-1133">Transmembrane helix</keyword>
<accession>A0A5K1JXG2</accession>
<feature type="transmembrane region" description="Helical" evidence="2">
    <location>
        <begin position="55"/>
        <end position="76"/>
    </location>
</feature>
<feature type="region of interest" description="Disordered" evidence="1">
    <location>
        <begin position="114"/>
        <end position="138"/>
    </location>
</feature>
<evidence type="ECO:0000313" key="4">
    <source>
        <dbReference type="EMBL" id="VWO97242.1"/>
    </source>
</evidence>
<organism evidence="4">
    <name type="scientific">Ganoderma boninense</name>
    <dbReference type="NCBI Taxonomy" id="34458"/>
    <lineage>
        <taxon>Eukaryota</taxon>
        <taxon>Fungi</taxon>
        <taxon>Dikarya</taxon>
        <taxon>Basidiomycota</taxon>
        <taxon>Agaricomycotina</taxon>
        <taxon>Agaricomycetes</taxon>
        <taxon>Polyporales</taxon>
        <taxon>Polyporaceae</taxon>
        <taxon>Ganoderma</taxon>
    </lineage>
</organism>
<protein>
    <submittedName>
        <fullName evidence="4">AAA domain-containing protein</fullName>
    </submittedName>
</protein>
<dbReference type="EMBL" id="LR726212">
    <property type="protein sequence ID" value="VWO97242.1"/>
    <property type="molecule type" value="Genomic_DNA"/>
</dbReference>
<keyword evidence="2" id="KW-0472">Membrane</keyword>
<sequence>MSGRFRGLTIDNFQTFLNLMLAYNAVASGADVILTASVTYILHRSRTGLKRTDSLINRLIMYTISTVYSNSLLAALNSRKFAGENSKRGGRAHCGRHADPFGSAVRLSTVRFDHGPSPGSSATDEELELRRSQVRVSG</sequence>
<reference evidence="4" key="1">
    <citation type="submission" date="2019-10" db="EMBL/GenBank/DDBJ databases">
        <authorList>
            <person name="Nor Muhammad N."/>
        </authorList>
    </citation>
    <scope>NUCLEOTIDE SEQUENCE</scope>
</reference>
<feature type="transmembrane region" description="Helical" evidence="2">
    <location>
        <begin position="20"/>
        <end position="43"/>
    </location>
</feature>
<dbReference type="Pfam" id="PF20152">
    <property type="entry name" value="DUF6534"/>
    <property type="match status" value="1"/>
</dbReference>
<keyword evidence="2" id="KW-0812">Transmembrane</keyword>
<evidence type="ECO:0000256" key="2">
    <source>
        <dbReference type="SAM" id="Phobius"/>
    </source>
</evidence>